<protein>
    <submittedName>
        <fullName evidence="2">Uncharacterized protein</fullName>
    </submittedName>
</protein>
<dbReference type="PANTHER" id="PTHR13316:SF0">
    <property type="entry name" value="ZINC FINGER CCHC DOMAIN-CONTAINING PROTEIN 8"/>
    <property type="match status" value="1"/>
</dbReference>
<gene>
    <name evidence="2" type="ORF">F2Q68_00044636</name>
</gene>
<feature type="region of interest" description="Disordered" evidence="1">
    <location>
        <begin position="12"/>
        <end position="34"/>
    </location>
</feature>
<evidence type="ECO:0000313" key="2">
    <source>
        <dbReference type="EMBL" id="KAF2605856.1"/>
    </source>
</evidence>
<sequence>MEAEDALDLLPASGSSGLKVENSGLESGSGSPESNLLVDIEERMGRDLDLVEEDLTTVGGEISAEQVIHVVAVDEKLRIHKETALDVSCILLLLEADSGVTRPQTVSDQQQPTVHVTFTCLTRASKQKLESLLQQWSEWEAEYTSQAQVAVVVKFWVIGKTTQVISRVQDFPRSLQAFFCKQKFPKFSEKSSRINMLLLNLTELVRNLTFCRGSLPGEVRKSSWRKLLQKCFESLP</sequence>
<organism evidence="2 3">
    <name type="scientific">Brassica cretica</name>
    <name type="common">Mustard</name>
    <dbReference type="NCBI Taxonomy" id="69181"/>
    <lineage>
        <taxon>Eukaryota</taxon>
        <taxon>Viridiplantae</taxon>
        <taxon>Streptophyta</taxon>
        <taxon>Embryophyta</taxon>
        <taxon>Tracheophyta</taxon>
        <taxon>Spermatophyta</taxon>
        <taxon>Magnoliopsida</taxon>
        <taxon>eudicotyledons</taxon>
        <taxon>Gunneridae</taxon>
        <taxon>Pentapetalae</taxon>
        <taxon>rosids</taxon>
        <taxon>malvids</taxon>
        <taxon>Brassicales</taxon>
        <taxon>Brassicaceae</taxon>
        <taxon>Brassiceae</taxon>
        <taxon>Brassica</taxon>
    </lineage>
</organism>
<name>A0A8S9LKH6_BRACR</name>
<evidence type="ECO:0000313" key="3">
    <source>
        <dbReference type="Proteomes" id="UP000712281"/>
    </source>
</evidence>
<dbReference type="EMBL" id="QGKW02000276">
    <property type="protein sequence ID" value="KAF2605856.1"/>
    <property type="molecule type" value="Genomic_DNA"/>
</dbReference>
<dbReference type="PANTHER" id="PTHR13316">
    <property type="entry name" value="ZINC FINGER, CCHC DOMAIN CONTAINING 8"/>
    <property type="match status" value="1"/>
</dbReference>
<dbReference type="GO" id="GO:0071013">
    <property type="term" value="C:catalytic step 2 spliceosome"/>
    <property type="evidence" value="ECO:0007669"/>
    <property type="project" value="TreeGrafter"/>
</dbReference>
<accession>A0A8S9LKH6</accession>
<comment type="caution">
    <text evidence="2">The sequence shown here is derived from an EMBL/GenBank/DDBJ whole genome shotgun (WGS) entry which is preliminary data.</text>
</comment>
<dbReference type="Proteomes" id="UP000712281">
    <property type="component" value="Unassembled WGS sequence"/>
</dbReference>
<proteinExistence type="predicted"/>
<dbReference type="AlphaFoldDB" id="A0A8S9LKH6"/>
<dbReference type="GO" id="GO:0003723">
    <property type="term" value="F:RNA binding"/>
    <property type="evidence" value="ECO:0007669"/>
    <property type="project" value="TreeGrafter"/>
</dbReference>
<dbReference type="InterPro" id="IPR052115">
    <property type="entry name" value="NEXT_complex_subunit_ZCCHC8"/>
</dbReference>
<reference evidence="2" key="1">
    <citation type="submission" date="2019-12" db="EMBL/GenBank/DDBJ databases">
        <title>Genome sequencing and annotation of Brassica cretica.</title>
        <authorList>
            <person name="Studholme D.J."/>
            <person name="Sarris P.F."/>
        </authorList>
    </citation>
    <scope>NUCLEOTIDE SEQUENCE</scope>
    <source>
        <strain evidence="2">PFS-001/15</strain>
        <tissue evidence="2">Leaf</tissue>
    </source>
</reference>
<feature type="compositionally biased region" description="Low complexity" evidence="1">
    <location>
        <begin position="21"/>
        <end position="34"/>
    </location>
</feature>
<evidence type="ECO:0000256" key="1">
    <source>
        <dbReference type="SAM" id="MobiDB-lite"/>
    </source>
</evidence>